<comment type="caution">
    <text evidence="1">The sequence shown here is derived from an EMBL/GenBank/DDBJ whole genome shotgun (WGS) entry which is preliminary data.</text>
</comment>
<dbReference type="STRING" id="903984.BCR21_02460"/>
<dbReference type="Proteomes" id="UP000094068">
    <property type="component" value="Unassembled WGS sequence"/>
</dbReference>
<evidence type="ECO:0000313" key="1">
    <source>
        <dbReference type="EMBL" id="OEG13873.1"/>
    </source>
</evidence>
<dbReference type="OrthoDB" id="2181538at2"/>
<dbReference type="AlphaFoldDB" id="A0A1E5GME3"/>
<dbReference type="RefSeq" id="WP_069644928.1">
    <property type="nucleotide sequence ID" value="NZ_MIJZ01000001.1"/>
</dbReference>
<keyword evidence="2" id="KW-1185">Reference proteome</keyword>
<proteinExistence type="predicted"/>
<gene>
    <name evidence="1" type="ORF">BCR21_02460</name>
</gene>
<evidence type="ECO:0008006" key="3">
    <source>
        <dbReference type="Google" id="ProtNLM"/>
    </source>
</evidence>
<organism evidence="1 2">
    <name type="scientific">Enterococcus ureasiticus</name>
    <dbReference type="NCBI Taxonomy" id="903984"/>
    <lineage>
        <taxon>Bacteria</taxon>
        <taxon>Bacillati</taxon>
        <taxon>Bacillota</taxon>
        <taxon>Bacilli</taxon>
        <taxon>Lactobacillales</taxon>
        <taxon>Enterococcaceae</taxon>
        <taxon>Enterococcus</taxon>
    </lineage>
</organism>
<protein>
    <recommendedName>
        <fullName evidence="3">Ethanolamine utilization protein</fullName>
    </recommendedName>
</protein>
<dbReference type="InterPro" id="IPR013372">
    <property type="entry name" value="Eut_put"/>
</dbReference>
<accession>A0A1E5GME3</accession>
<dbReference type="PIRSF" id="PIRSF034981">
    <property type="entry name" value="Eut_put"/>
    <property type="match status" value="1"/>
</dbReference>
<evidence type="ECO:0000313" key="2">
    <source>
        <dbReference type="Proteomes" id="UP000094068"/>
    </source>
</evidence>
<sequence length="209" mass="24383">MKTTDFDKLVEKITEKVMERLTEIERNSTRSHCLFGANKNWLTCEYIYYLHKISRNKLSDVVVITEISFENLVNTLNFNPQNDLEETIVKTIKEGKEFVIIKDGRTYLSLLTAGRYALKKTILDFENQLYRYGGIFISLAELKQNVSDSKKIPPYEALKNKNYLTVKDLSDNTNGLQNTVELSDQTIITDYAKEYIREKKINISWTNEK</sequence>
<dbReference type="EMBL" id="MIJZ01000001">
    <property type="protein sequence ID" value="OEG13873.1"/>
    <property type="molecule type" value="Genomic_DNA"/>
</dbReference>
<reference evidence="2" key="1">
    <citation type="submission" date="2016-09" db="EMBL/GenBank/DDBJ databases">
        <authorList>
            <person name="Gulvik C.A."/>
        </authorList>
    </citation>
    <scope>NUCLEOTIDE SEQUENCE [LARGE SCALE GENOMIC DNA]</scope>
    <source>
        <strain evidence="2">DSM 23328</strain>
    </source>
</reference>
<name>A0A1E5GME3_9ENTE</name>